<dbReference type="OrthoDB" id="68328at2759"/>
<accession>A0A1Y2BLW4</accession>
<evidence type="ECO:0000259" key="5">
    <source>
        <dbReference type="Pfam" id="PF20789"/>
    </source>
</evidence>
<dbReference type="CDD" id="cd03444">
    <property type="entry name" value="Thioesterase_II_repeat1"/>
    <property type="match status" value="1"/>
</dbReference>
<dbReference type="InterPro" id="IPR029069">
    <property type="entry name" value="HotDog_dom_sf"/>
</dbReference>
<dbReference type="InterPro" id="IPR049449">
    <property type="entry name" value="TesB_ACOT8-like_N"/>
</dbReference>
<organism evidence="6 7">
    <name type="scientific">Naematelia encephala</name>
    <dbReference type="NCBI Taxonomy" id="71784"/>
    <lineage>
        <taxon>Eukaryota</taxon>
        <taxon>Fungi</taxon>
        <taxon>Dikarya</taxon>
        <taxon>Basidiomycota</taxon>
        <taxon>Agaricomycotina</taxon>
        <taxon>Tremellomycetes</taxon>
        <taxon>Tremellales</taxon>
        <taxon>Naemateliaceae</taxon>
        <taxon>Naematelia</taxon>
    </lineage>
</organism>
<dbReference type="GO" id="GO:0005782">
    <property type="term" value="C:peroxisomal matrix"/>
    <property type="evidence" value="ECO:0007669"/>
    <property type="project" value="UniProtKB-SubCell"/>
</dbReference>
<name>A0A1Y2BLW4_9TREE</name>
<dbReference type="InterPro" id="IPR003703">
    <property type="entry name" value="Acyl_CoA_thio"/>
</dbReference>
<keyword evidence="7" id="KW-1185">Reference proteome</keyword>
<gene>
    <name evidence="6" type="ORF">BCR39DRAFT_555896</name>
</gene>
<dbReference type="GO" id="GO:0006637">
    <property type="term" value="P:acyl-CoA metabolic process"/>
    <property type="evidence" value="ECO:0007669"/>
    <property type="project" value="InterPro"/>
</dbReference>
<keyword evidence="2" id="KW-0378">Hydrolase</keyword>
<evidence type="ECO:0000256" key="1">
    <source>
        <dbReference type="ARBA" id="ARBA00006538"/>
    </source>
</evidence>
<reference evidence="6 7" key="1">
    <citation type="submission" date="2016-07" db="EMBL/GenBank/DDBJ databases">
        <title>Pervasive Adenine N6-methylation of Active Genes in Fungi.</title>
        <authorList>
            <consortium name="DOE Joint Genome Institute"/>
            <person name="Mondo S.J."/>
            <person name="Dannebaum R.O."/>
            <person name="Kuo R.C."/>
            <person name="Labutti K."/>
            <person name="Haridas S."/>
            <person name="Kuo A."/>
            <person name="Salamov A."/>
            <person name="Ahrendt S.R."/>
            <person name="Lipzen A."/>
            <person name="Sullivan W."/>
            <person name="Andreopoulos W.B."/>
            <person name="Clum A."/>
            <person name="Lindquist E."/>
            <person name="Daum C."/>
            <person name="Ramamoorthy G.K."/>
            <person name="Gryganskyi A."/>
            <person name="Culley D."/>
            <person name="Magnuson J.K."/>
            <person name="James T.Y."/>
            <person name="O'Malley M.A."/>
            <person name="Stajich J.E."/>
            <person name="Spatafora J.W."/>
            <person name="Visel A."/>
            <person name="Grigoriev I.V."/>
        </authorList>
    </citation>
    <scope>NUCLEOTIDE SEQUENCE [LARGE SCALE GENOMIC DNA]</scope>
    <source>
        <strain evidence="6 7">68-887.2</strain>
    </source>
</reference>
<dbReference type="Pfam" id="PF20789">
    <property type="entry name" value="4HBT_3C"/>
    <property type="match status" value="1"/>
</dbReference>
<dbReference type="InterPro" id="IPR049450">
    <property type="entry name" value="ACOT8-like_C"/>
</dbReference>
<feature type="domain" description="Acyl-CoA thioesterase-like C-terminal" evidence="5">
    <location>
        <begin position="241"/>
        <end position="367"/>
    </location>
</feature>
<evidence type="ECO:0000259" key="4">
    <source>
        <dbReference type="Pfam" id="PF13622"/>
    </source>
</evidence>
<dbReference type="InParanoid" id="A0A1Y2BLW4"/>
<comment type="similarity">
    <text evidence="1">Belongs to the C/M/P thioester hydrolase family.</text>
</comment>
<dbReference type="GO" id="GO:0047617">
    <property type="term" value="F:fatty acyl-CoA hydrolase activity"/>
    <property type="evidence" value="ECO:0007669"/>
    <property type="project" value="InterPro"/>
</dbReference>
<evidence type="ECO:0000313" key="6">
    <source>
        <dbReference type="EMBL" id="ORY35763.1"/>
    </source>
</evidence>
<dbReference type="EMBL" id="MCFC01000001">
    <property type="protein sequence ID" value="ORY35763.1"/>
    <property type="molecule type" value="Genomic_DNA"/>
</dbReference>
<feature type="domain" description="Acyl-CoA thioesterase-like N-terminal HotDog" evidence="4">
    <location>
        <begin position="34"/>
        <end position="118"/>
    </location>
</feature>
<dbReference type="Gene3D" id="2.40.160.210">
    <property type="entry name" value="Acyl-CoA thioesterase, double hotdog domain"/>
    <property type="match status" value="1"/>
</dbReference>
<evidence type="ECO:0000313" key="7">
    <source>
        <dbReference type="Proteomes" id="UP000193986"/>
    </source>
</evidence>
<dbReference type="PANTHER" id="PTHR11066">
    <property type="entry name" value="ACYL-COA THIOESTERASE"/>
    <property type="match status" value="1"/>
</dbReference>
<dbReference type="STRING" id="71784.A0A1Y2BLW4"/>
<proteinExistence type="inferred from homology"/>
<dbReference type="GO" id="GO:0009062">
    <property type="term" value="P:fatty acid catabolic process"/>
    <property type="evidence" value="ECO:0007669"/>
    <property type="project" value="TreeGrafter"/>
</dbReference>
<dbReference type="SUPFAM" id="SSF54637">
    <property type="entry name" value="Thioesterase/thiol ester dehydrase-isomerase"/>
    <property type="match status" value="2"/>
</dbReference>
<sequence length="399" mass="43938">MAPQVSLLSTLAVAATSTPSHLPPSTSSFSSQSLWLPCGARGVFGGQVIAQSLASASNTISLPLGLHSFHCYFLLPADAGVPITYGVERLRDGKSYSTRLVRAWQGKKVVFILVASFALPPMELPPLIKGDEIPFSFVPTTKEPALSHSLRFANSPWSNTSDSRKKITDAAGPVPSYKARFQIDLKDDVVPWEESEEEESRWDRFLGDMASKVQGRARTAVEEYIQERRESPVGIAVAKKKRRVDDKEEERNRRMIWLKARLSPGEKLDAEGIKIMIAYMTDYQLIGTASRSVGLTRTSSPRLGMLASLDHSIHFYPFPANFDETRPILHVMEAALADVSSGRGVVRGLLYDENGWLLAVTQQEGVVRADLGGGKKEKGLVEGGGVEEVEEERRERAKL</sequence>
<dbReference type="Pfam" id="PF13622">
    <property type="entry name" value="4HBT_3"/>
    <property type="match status" value="1"/>
</dbReference>
<dbReference type="AlphaFoldDB" id="A0A1Y2BLW4"/>
<evidence type="ECO:0000256" key="2">
    <source>
        <dbReference type="ARBA" id="ARBA00022801"/>
    </source>
</evidence>
<protein>
    <submittedName>
        <fullName evidence="6">Thioesterase-like superfamily-domain-containing protein</fullName>
    </submittedName>
</protein>
<feature type="region of interest" description="Disordered" evidence="3">
    <location>
        <begin position="374"/>
        <end position="399"/>
    </location>
</feature>
<dbReference type="CDD" id="cd03445">
    <property type="entry name" value="Thioesterase_II_repeat2"/>
    <property type="match status" value="1"/>
</dbReference>
<dbReference type="Proteomes" id="UP000193986">
    <property type="component" value="Unassembled WGS sequence"/>
</dbReference>
<comment type="caution">
    <text evidence="6">The sequence shown here is derived from an EMBL/GenBank/DDBJ whole genome shotgun (WGS) entry which is preliminary data.</text>
</comment>
<dbReference type="InterPro" id="IPR042171">
    <property type="entry name" value="Acyl-CoA_hotdog"/>
</dbReference>
<dbReference type="PANTHER" id="PTHR11066:SF34">
    <property type="entry name" value="ACYL-COENZYME A THIOESTERASE 8"/>
    <property type="match status" value="1"/>
</dbReference>
<evidence type="ECO:0000256" key="3">
    <source>
        <dbReference type="SAM" id="MobiDB-lite"/>
    </source>
</evidence>